<feature type="compositionally biased region" description="Low complexity" evidence="1">
    <location>
        <begin position="237"/>
        <end position="254"/>
    </location>
</feature>
<dbReference type="InterPro" id="IPR012535">
    <property type="entry name" value="Cell_div_Cdc14"/>
</dbReference>
<feature type="region of interest" description="Disordered" evidence="1">
    <location>
        <begin position="233"/>
        <end position="269"/>
    </location>
</feature>
<feature type="compositionally biased region" description="Low complexity" evidence="1">
    <location>
        <begin position="290"/>
        <end position="348"/>
    </location>
</feature>
<dbReference type="EMBL" id="MU250531">
    <property type="protein sequence ID" value="KAG7447605.1"/>
    <property type="molecule type" value="Genomic_DNA"/>
</dbReference>
<dbReference type="Pfam" id="PF08045">
    <property type="entry name" value="CDC14"/>
    <property type="match status" value="1"/>
</dbReference>
<feature type="region of interest" description="Disordered" evidence="1">
    <location>
        <begin position="290"/>
        <end position="368"/>
    </location>
</feature>
<keyword evidence="3" id="KW-1185">Reference proteome</keyword>
<evidence type="ECO:0000256" key="1">
    <source>
        <dbReference type="SAM" id="MobiDB-lite"/>
    </source>
</evidence>
<dbReference type="GeneID" id="66101362"/>
<dbReference type="PANTHER" id="PTHR34065">
    <property type="entry name" value="CELL DIVISION CONTROL PROTEIN 14"/>
    <property type="match status" value="1"/>
</dbReference>
<evidence type="ECO:0008006" key="4">
    <source>
        <dbReference type="Google" id="ProtNLM"/>
    </source>
</evidence>
<name>A0A9P8ATV6_9AGAR</name>
<dbReference type="AlphaFoldDB" id="A0A9P8ATV6"/>
<accession>A0A9P8ATV6</accession>
<reference evidence="2" key="1">
    <citation type="submission" date="2020-11" db="EMBL/GenBank/DDBJ databases">
        <title>Adaptations for nitrogen fixation in a non-lichenized fungal sporocarp promotes dispersal by wood-feeding termites.</title>
        <authorList>
            <consortium name="DOE Joint Genome Institute"/>
            <person name="Koch R.A."/>
            <person name="Yoon G."/>
            <person name="Arayal U."/>
            <person name="Lail K."/>
            <person name="Amirebrahimi M."/>
            <person name="Labutti K."/>
            <person name="Lipzen A."/>
            <person name="Riley R."/>
            <person name="Barry K."/>
            <person name="Henrissat B."/>
            <person name="Grigoriev I.V."/>
            <person name="Herr J.R."/>
            <person name="Aime M.C."/>
        </authorList>
    </citation>
    <scope>NUCLEOTIDE SEQUENCE</scope>
    <source>
        <strain evidence="2">MCA 3950</strain>
    </source>
</reference>
<protein>
    <recommendedName>
        <fullName evidence="4">Cell division control protein 14</fullName>
    </recommendedName>
</protein>
<dbReference type="PANTHER" id="PTHR34065:SF1">
    <property type="entry name" value="CELL DIVISION CONTROL PROTEIN 14"/>
    <property type="match status" value="1"/>
</dbReference>
<dbReference type="OrthoDB" id="5357220at2759"/>
<comment type="caution">
    <text evidence="2">The sequence shown here is derived from an EMBL/GenBank/DDBJ whole genome shotgun (WGS) entry which is preliminary data.</text>
</comment>
<sequence length="473" mass="51037">MDDQLMDMRTLIQDSLDDILSPRTAYTGKTTALQRLEHQLSICVQKESEILDFLLALQHTFECNIPLRLMPWIAEVSAELQTLLNRGVPDDNDSIQISQLLDQLSLSLSLIQGIVMLHPPSKTYLGRKYPVEIFIDLLVTSRRASCPSDPNSSGSLLKSRELQAPLSSIVMDALLCILVDSSVALRSFEECNGVQAIVKILKRAGTPREVRMKCLEFLYFYLLDESPSAETGALKHPTSVPPITTTPVTPVATTSLRPKKPYINGKPTRPMSCYGSSTYSFSSSSGSAASTSQSGFTTSSGSTTLSVSSSTFCSGQTSRSTSTSSAESFSSTSSVASASTAVSSVQSSPTKTTADPLPVSNTPVNIPPPVFRPKSLYMLQRDLDFVPESPQRPTASSVANTSLLRPHPGKSVSQTTTRCRLGSAFVLDTSPKRTGVVEKVRTTEEKKEILGTMLGNVDALVEGVRRVGVWGLG</sequence>
<feature type="region of interest" description="Disordered" evidence="1">
    <location>
        <begin position="389"/>
        <end position="414"/>
    </location>
</feature>
<evidence type="ECO:0000313" key="2">
    <source>
        <dbReference type="EMBL" id="KAG7447605.1"/>
    </source>
</evidence>
<dbReference type="Proteomes" id="UP000812287">
    <property type="component" value="Unassembled WGS sequence"/>
</dbReference>
<feature type="compositionally biased region" description="Polar residues" evidence="1">
    <location>
        <begin position="391"/>
        <end position="403"/>
    </location>
</feature>
<feature type="compositionally biased region" description="Polar residues" evidence="1">
    <location>
        <begin position="349"/>
        <end position="364"/>
    </location>
</feature>
<evidence type="ECO:0000313" key="3">
    <source>
        <dbReference type="Proteomes" id="UP000812287"/>
    </source>
</evidence>
<dbReference type="RefSeq" id="XP_043041105.1">
    <property type="nucleotide sequence ID" value="XM_043179068.1"/>
</dbReference>
<gene>
    <name evidence="2" type="ORF">BT62DRAFT_1074981</name>
</gene>
<proteinExistence type="predicted"/>
<organism evidence="2 3">
    <name type="scientific">Guyanagaster necrorhizus</name>
    <dbReference type="NCBI Taxonomy" id="856835"/>
    <lineage>
        <taxon>Eukaryota</taxon>
        <taxon>Fungi</taxon>
        <taxon>Dikarya</taxon>
        <taxon>Basidiomycota</taxon>
        <taxon>Agaricomycotina</taxon>
        <taxon>Agaricomycetes</taxon>
        <taxon>Agaricomycetidae</taxon>
        <taxon>Agaricales</taxon>
        <taxon>Marasmiineae</taxon>
        <taxon>Physalacriaceae</taxon>
        <taxon>Guyanagaster</taxon>
    </lineage>
</organism>